<dbReference type="Gene3D" id="2.102.10.10">
    <property type="entry name" value="Rieske [2Fe-2S] iron-sulphur domain"/>
    <property type="match status" value="1"/>
</dbReference>
<evidence type="ECO:0000256" key="1">
    <source>
        <dbReference type="ARBA" id="ARBA00022714"/>
    </source>
</evidence>
<sequence length="158" mass="17164">METNQQEPIKRSEFIRSLGLSSAALMAFYCMGALTSCSKGGSDDPDPTPNPGGKVDFTIDLNNSAYADLKDAAKKFVYKDDVLIAQAKNGNYIAVAKICTHEGNLVTYRPTVDNLYCPNHGSEYDLTGKVTVPAVSNQANLKQYKTALNGTSLRVFEE</sequence>
<dbReference type="Proteomes" id="UP001596106">
    <property type="component" value="Unassembled WGS sequence"/>
</dbReference>
<dbReference type="RefSeq" id="WP_379844626.1">
    <property type="nucleotide sequence ID" value="NZ_JBHSMA010000003.1"/>
</dbReference>
<keyword evidence="4" id="KW-0411">Iron-sulfur</keyword>
<keyword evidence="3" id="KW-0408">Iron</keyword>
<name>A0ABW0IAH8_9BACT</name>
<organism evidence="6 7">
    <name type="scientific">Larkinella bovis</name>
    <dbReference type="NCBI Taxonomy" id="683041"/>
    <lineage>
        <taxon>Bacteria</taxon>
        <taxon>Pseudomonadati</taxon>
        <taxon>Bacteroidota</taxon>
        <taxon>Cytophagia</taxon>
        <taxon>Cytophagales</taxon>
        <taxon>Spirosomataceae</taxon>
        <taxon>Larkinella</taxon>
    </lineage>
</organism>
<evidence type="ECO:0000313" key="6">
    <source>
        <dbReference type="EMBL" id="MFC5409894.1"/>
    </source>
</evidence>
<dbReference type="PROSITE" id="PS51296">
    <property type="entry name" value="RIESKE"/>
    <property type="match status" value="1"/>
</dbReference>
<evidence type="ECO:0000256" key="2">
    <source>
        <dbReference type="ARBA" id="ARBA00022723"/>
    </source>
</evidence>
<dbReference type="EMBL" id="JBHSMA010000003">
    <property type="protein sequence ID" value="MFC5409894.1"/>
    <property type="molecule type" value="Genomic_DNA"/>
</dbReference>
<evidence type="ECO:0000256" key="4">
    <source>
        <dbReference type="ARBA" id="ARBA00023014"/>
    </source>
</evidence>
<evidence type="ECO:0000313" key="7">
    <source>
        <dbReference type="Proteomes" id="UP001596106"/>
    </source>
</evidence>
<dbReference type="SUPFAM" id="SSF50022">
    <property type="entry name" value="ISP domain"/>
    <property type="match status" value="1"/>
</dbReference>
<dbReference type="InterPro" id="IPR036922">
    <property type="entry name" value="Rieske_2Fe-2S_sf"/>
</dbReference>
<keyword evidence="1" id="KW-0001">2Fe-2S</keyword>
<dbReference type="InterPro" id="IPR017941">
    <property type="entry name" value="Rieske_2Fe-2S"/>
</dbReference>
<evidence type="ECO:0000259" key="5">
    <source>
        <dbReference type="PROSITE" id="PS51296"/>
    </source>
</evidence>
<feature type="domain" description="Rieske" evidence="5">
    <location>
        <begin position="61"/>
        <end position="155"/>
    </location>
</feature>
<dbReference type="CDD" id="cd03467">
    <property type="entry name" value="Rieske"/>
    <property type="match status" value="1"/>
</dbReference>
<accession>A0ABW0IAH8</accession>
<comment type="caution">
    <text evidence="6">The sequence shown here is derived from an EMBL/GenBank/DDBJ whole genome shotgun (WGS) entry which is preliminary data.</text>
</comment>
<proteinExistence type="predicted"/>
<keyword evidence="2" id="KW-0479">Metal-binding</keyword>
<evidence type="ECO:0000256" key="3">
    <source>
        <dbReference type="ARBA" id="ARBA00023004"/>
    </source>
</evidence>
<protein>
    <submittedName>
        <fullName evidence="6">Ubiquinol-cytochrome c reductase iron-sulfur subunit</fullName>
    </submittedName>
</protein>
<gene>
    <name evidence="6" type="ORF">ACFPMF_11285</name>
</gene>
<dbReference type="Pfam" id="PF00355">
    <property type="entry name" value="Rieske"/>
    <property type="match status" value="1"/>
</dbReference>
<keyword evidence="7" id="KW-1185">Reference proteome</keyword>
<reference evidence="7" key="1">
    <citation type="journal article" date="2019" name="Int. J. Syst. Evol. Microbiol.">
        <title>The Global Catalogue of Microorganisms (GCM) 10K type strain sequencing project: providing services to taxonomists for standard genome sequencing and annotation.</title>
        <authorList>
            <consortium name="The Broad Institute Genomics Platform"/>
            <consortium name="The Broad Institute Genome Sequencing Center for Infectious Disease"/>
            <person name="Wu L."/>
            <person name="Ma J."/>
        </authorList>
    </citation>
    <scope>NUCLEOTIDE SEQUENCE [LARGE SCALE GENOMIC DNA]</scope>
    <source>
        <strain evidence="7">CCUG 55250</strain>
    </source>
</reference>